<organism evidence="1 2">
    <name type="scientific">Richelia intracellularis HH01</name>
    <dbReference type="NCBI Taxonomy" id="1165094"/>
    <lineage>
        <taxon>Bacteria</taxon>
        <taxon>Bacillati</taxon>
        <taxon>Cyanobacteriota</taxon>
        <taxon>Cyanophyceae</taxon>
        <taxon>Nostocales</taxon>
        <taxon>Nostocaceae</taxon>
        <taxon>Richelia</taxon>
    </lineage>
</organism>
<dbReference type="Proteomes" id="UP000053051">
    <property type="component" value="Unassembled WGS sequence"/>
</dbReference>
<dbReference type="AlphaFoldDB" id="M1WZE2"/>
<proteinExistence type="predicted"/>
<reference evidence="1 2" key="1">
    <citation type="submission" date="2012-05" db="EMBL/GenBank/DDBJ databases">
        <authorList>
            <person name="Hilton J."/>
        </authorList>
    </citation>
    <scope>NUCLEOTIDE SEQUENCE [LARGE SCALE GENOMIC DNA]</scope>
    <source>
        <strain evidence="1 2">HH01</strain>
    </source>
</reference>
<gene>
    <name evidence="1" type="ORF">RINTHH_5630</name>
</gene>
<dbReference type="STRING" id="1165094.RINTHH_5630"/>
<evidence type="ECO:0000313" key="2">
    <source>
        <dbReference type="Proteomes" id="UP000053051"/>
    </source>
</evidence>
<accession>M1WZE2</accession>
<evidence type="ECO:0000313" key="1">
    <source>
        <dbReference type="EMBL" id="CCH66718.1"/>
    </source>
</evidence>
<protein>
    <submittedName>
        <fullName evidence="1">Uncharacterized protein</fullName>
    </submittedName>
</protein>
<dbReference type="EMBL" id="CAIY01000027">
    <property type="protein sequence ID" value="CCH66718.1"/>
    <property type="molecule type" value="Genomic_DNA"/>
</dbReference>
<reference evidence="2" key="2">
    <citation type="submission" date="2016-01" db="EMBL/GenBank/DDBJ databases">
        <title>Diatom-associated endosymboitic cyanobacterium lacks core nitrogen metabolism enzymes.</title>
        <authorList>
            <person name="Hilton J.A."/>
            <person name="Foster R.A."/>
            <person name="Tripp H.J."/>
            <person name="Carter B.J."/>
            <person name="Zehr J.P."/>
            <person name="Villareal T.A."/>
        </authorList>
    </citation>
    <scope>NUCLEOTIDE SEQUENCE [LARGE SCALE GENOMIC DNA]</scope>
    <source>
        <strain evidence="2">HH01</strain>
    </source>
</reference>
<sequence length="46" mass="5657">MMAKYNRQALLIVLKKYRQQIDEVIDILEKEYWQSLDIKLTATQQW</sequence>
<keyword evidence="2" id="KW-1185">Reference proteome</keyword>
<comment type="caution">
    <text evidence="1">The sequence shown here is derived from an EMBL/GenBank/DDBJ whole genome shotgun (WGS) entry which is preliminary data.</text>
</comment>
<name>M1WZE2_9NOST</name>